<sequence length="161" mass="18672">MIKFWLEKNIRAESGRIHKILAESYLFYFLFFLLGVYLDLIFPIKPIPGQAGRALGLVVIVFATLLVLWAQRSSRHLDAAKDNFSPDSFRRGPYRFTRSPTHWGLFFLLFGFGLSANALFVMLFILLAFVVTRALFITEEEKILEKKYGSAYLEYKKSVKF</sequence>
<evidence type="ECO:0000256" key="5">
    <source>
        <dbReference type="SAM" id="Phobius"/>
    </source>
</evidence>
<dbReference type="EMBL" id="MFVV01000033">
    <property type="protein sequence ID" value="OGJ02801.1"/>
    <property type="molecule type" value="Genomic_DNA"/>
</dbReference>
<dbReference type="GO" id="GO:0012505">
    <property type="term" value="C:endomembrane system"/>
    <property type="evidence" value="ECO:0007669"/>
    <property type="project" value="UniProtKB-SubCell"/>
</dbReference>
<evidence type="ECO:0000256" key="1">
    <source>
        <dbReference type="ARBA" id="ARBA00004127"/>
    </source>
</evidence>
<dbReference type="Proteomes" id="UP000176192">
    <property type="component" value="Unassembled WGS sequence"/>
</dbReference>
<dbReference type="STRING" id="1801797.A3G06_00210"/>
<gene>
    <name evidence="6" type="ORF">A3G06_00210</name>
</gene>
<reference evidence="6 7" key="1">
    <citation type="journal article" date="2016" name="Nat. Commun.">
        <title>Thousands of microbial genomes shed light on interconnected biogeochemical processes in an aquifer system.</title>
        <authorList>
            <person name="Anantharaman K."/>
            <person name="Brown C.T."/>
            <person name="Hug L.A."/>
            <person name="Sharon I."/>
            <person name="Castelle C.J."/>
            <person name="Probst A.J."/>
            <person name="Thomas B.C."/>
            <person name="Singh A."/>
            <person name="Wilkins M.J."/>
            <person name="Karaoz U."/>
            <person name="Brodie E.L."/>
            <person name="Williams K.H."/>
            <person name="Hubbard S.S."/>
            <person name="Banfield J.F."/>
        </authorList>
    </citation>
    <scope>NUCLEOTIDE SEQUENCE [LARGE SCALE GENOMIC DNA]</scope>
</reference>
<proteinExistence type="predicted"/>
<dbReference type="Gene3D" id="1.20.120.1630">
    <property type="match status" value="1"/>
</dbReference>
<evidence type="ECO:0000313" key="7">
    <source>
        <dbReference type="Proteomes" id="UP000176192"/>
    </source>
</evidence>
<evidence type="ECO:0000256" key="4">
    <source>
        <dbReference type="ARBA" id="ARBA00023136"/>
    </source>
</evidence>
<evidence type="ECO:0008006" key="8">
    <source>
        <dbReference type="Google" id="ProtNLM"/>
    </source>
</evidence>
<dbReference type="AlphaFoldDB" id="A0A1F6Y8W2"/>
<protein>
    <recommendedName>
        <fullName evidence="8">Steroid 5-alpha reductase C-terminal domain-containing protein</fullName>
    </recommendedName>
</protein>
<keyword evidence="2 5" id="KW-0812">Transmembrane</keyword>
<feature type="transmembrane region" description="Helical" evidence="5">
    <location>
        <begin position="103"/>
        <end position="136"/>
    </location>
</feature>
<dbReference type="Pfam" id="PF04191">
    <property type="entry name" value="PEMT"/>
    <property type="match status" value="1"/>
</dbReference>
<evidence type="ECO:0000256" key="2">
    <source>
        <dbReference type="ARBA" id="ARBA00022692"/>
    </source>
</evidence>
<keyword evidence="3 5" id="KW-1133">Transmembrane helix</keyword>
<comment type="subcellular location">
    <subcellularLocation>
        <location evidence="1">Endomembrane system</location>
        <topology evidence="1">Multi-pass membrane protein</topology>
    </subcellularLocation>
</comment>
<keyword evidence="4 5" id="KW-0472">Membrane</keyword>
<evidence type="ECO:0000313" key="6">
    <source>
        <dbReference type="EMBL" id="OGJ02801.1"/>
    </source>
</evidence>
<comment type="caution">
    <text evidence="6">The sequence shown here is derived from an EMBL/GenBank/DDBJ whole genome shotgun (WGS) entry which is preliminary data.</text>
</comment>
<accession>A0A1F6Y8W2</accession>
<name>A0A1F6Y8W2_9BACT</name>
<dbReference type="InterPro" id="IPR007318">
    <property type="entry name" value="Phopholipid_MeTrfase"/>
</dbReference>
<organism evidence="6 7">
    <name type="scientific">Candidatus Nomurabacteria bacterium RIFCSPLOWO2_12_FULL_46_14</name>
    <dbReference type="NCBI Taxonomy" id="1801797"/>
    <lineage>
        <taxon>Bacteria</taxon>
        <taxon>Candidatus Nomuraibacteriota</taxon>
    </lineage>
</organism>
<evidence type="ECO:0000256" key="3">
    <source>
        <dbReference type="ARBA" id="ARBA00022989"/>
    </source>
</evidence>
<feature type="transmembrane region" description="Helical" evidence="5">
    <location>
        <begin position="25"/>
        <end position="42"/>
    </location>
</feature>
<feature type="transmembrane region" description="Helical" evidence="5">
    <location>
        <begin position="54"/>
        <end position="71"/>
    </location>
</feature>